<evidence type="ECO:0000256" key="2">
    <source>
        <dbReference type="ARBA" id="ARBA00022692"/>
    </source>
</evidence>
<accession>A0A1W1D3Z2</accession>
<dbReference type="AlphaFoldDB" id="A0A1W1D3Z2"/>
<feature type="transmembrane region" description="Helical" evidence="5">
    <location>
        <begin position="23"/>
        <end position="47"/>
    </location>
</feature>
<name>A0A1W1D3Z2_9ZZZZ</name>
<reference evidence="7" key="1">
    <citation type="submission" date="2016-10" db="EMBL/GenBank/DDBJ databases">
        <authorList>
            <person name="de Groot N.N."/>
        </authorList>
    </citation>
    <scope>NUCLEOTIDE SEQUENCE</scope>
</reference>
<feature type="transmembrane region" description="Helical" evidence="5">
    <location>
        <begin position="103"/>
        <end position="124"/>
    </location>
</feature>
<organism evidence="7">
    <name type="scientific">hydrothermal vent metagenome</name>
    <dbReference type="NCBI Taxonomy" id="652676"/>
    <lineage>
        <taxon>unclassified sequences</taxon>
        <taxon>metagenomes</taxon>
        <taxon>ecological metagenomes</taxon>
    </lineage>
</organism>
<protein>
    <submittedName>
        <fullName evidence="7">Probable transmembrane protein</fullName>
    </submittedName>
</protein>
<feature type="transmembrane region" description="Helical" evidence="5">
    <location>
        <begin position="67"/>
        <end position="91"/>
    </location>
</feature>
<keyword evidence="3 5" id="KW-1133">Transmembrane helix</keyword>
<evidence type="ECO:0000256" key="1">
    <source>
        <dbReference type="ARBA" id="ARBA00004141"/>
    </source>
</evidence>
<evidence type="ECO:0000256" key="3">
    <source>
        <dbReference type="ARBA" id="ARBA00022989"/>
    </source>
</evidence>
<evidence type="ECO:0000313" key="6">
    <source>
        <dbReference type="EMBL" id="SFV53384.1"/>
    </source>
</evidence>
<evidence type="ECO:0000256" key="5">
    <source>
        <dbReference type="SAM" id="Phobius"/>
    </source>
</evidence>
<keyword evidence="2 5" id="KW-0812">Transmembrane</keyword>
<proteinExistence type="predicted"/>
<comment type="subcellular location">
    <subcellularLocation>
        <location evidence="1">Membrane</location>
        <topology evidence="1">Multi-pass membrane protein</topology>
    </subcellularLocation>
</comment>
<dbReference type="EMBL" id="FPHP01000022">
    <property type="protein sequence ID" value="SFV75220.1"/>
    <property type="molecule type" value="Genomic_DNA"/>
</dbReference>
<sequence>MQDFMYAVMFGFQEILRARTMKFALTSGLIISFVWIVIGSFFFDGIVSFSSSILSLVPFSMIRSNGAWMLSTFLWLQAVLITFALIFAFVGNLIVQKIEREKYVSLSLLIGLVSALFWSIVWFYEGGYIYAQFLKLLTWLPFETIEKGLAYLIGFYVIYTAIIVTIIFVTSTYSTPFLQKIAKQYFPYDKMYDDYEYKAIQQTLKDTLIFVGASIVSFPLLFIPIVNFFILVGLWIWLMKDTLALDTASFVFGEEYKKRIKEYKIAIWGITFVGSLFNFIPVFNVFASYFTELALFYYFKEKRDL</sequence>
<feature type="transmembrane region" description="Helical" evidence="5">
    <location>
        <begin position="208"/>
        <end position="238"/>
    </location>
</feature>
<keyword evidence="4 5" id="KW-0472">Membrane</keyword>
<gene>
    <name evidence="7" type="ORF">MNB_SM-3-267</name>
    <name evidence="6" type="ORF">MNB_SM-7-914</name>
</gene>
<dbReference type="EMBL" id="FPHB01000022">
    <property type="protein sequence ID" value="SFV53384.1"/>
    <property type="molecule type" value="Genomic_DNA"/>
</dbReference>
<dbReference type="InterPro" id="IPR059112">
    <property type="entry name" value="CysZ/EI24"/>
</dbReference>
<evidence type="ECO:0000256" key="4">
    <source>
        <dbReference type="ARBA" id="ARBA00023136"/>
    </source>
</evidence>
<evidence type="ECO:0000313" key="7">
    <source>
        <dbReference type="EMBL" id="SFV75220.1"/>
    </source>
</evidence>
<dbReference type="Pfam" id="PF07264">
    <property type="entry name" value="EI24"/>
    <property type="match status" value="1"/>
</dbReference>
<feature type="transmembrane region" description="Helical" evidence="5">
    <location>
        <begin position="149"/>
        <end position="173"/>
    </location>
</feature>
<feature type="transmembrane region" description="Helical" evidence="5">
    <location>
        <begin position="266"/>
        <end position="299"/>
    </location>
</feature>